<evidence type="ECO:0000256" key="1">
    <source>
        <dbReference type="ARBA" id="ARBA00004604"/>
    </source>
</evidence>
<evidence type="ECO:0000313" key="8">
    <source>
        <dbReference type="Proteomes" id="UP000728032"/>
    </source>
</evidence>
<feature type="compositionally biased region" description="Gly residues" evidence="6">
    <location>
        <begin position="151"/>
        <end position="166"/>
    </location>
</feature>
<comment type="similarity">
    <text evidence="2">Belongs to the RRP17 family.</text>
</comment>
<accession>A0A7R9QDY2</accession>
<organism evidence="7">
    <name type="scientific">Oppiella nova</name>
    <dbReference type="NCBI Taxonomy" id="334625"/>
    <lineage>
        <taxon>Eukaryota</taxon>
        <taxon>Metazoa</taxon>
        <taxon>Ecdysozoa</taxon>
        <taxon>Arthropoda</taxon>
        <taxon>Chelicerata</taxon>
        <taxon>Arachnida</taxon>
        <taxon>Acari</taxon>
        <taxon>Acariformes</taxon>
        <taxon>Sarcoptiformes</taxon>
        <taxon>Oribatida</taxon>
        <taxon>Brachypylina</taxon>
        <taxon>Oppioidea</taxon>
        <taxon>Oppiidae</taxon>
        <taxon>Oppiella</taxon>
    </lineage>
</organism>
<evidence type="ECO:0000256" key="5">
    <source>
        <dbReference type="ARBA" id="ARBA00023242"/>
    </source>
</evidence>
<evidence type="ECO:0000256" key="4">
    <source>
        <dbReference type="ARBA" id="ARBA00023054"/>
    </source>
</evidence>
<feature type="region of interest" description="Disordered" evidence="6">
    <location>
        <begin position="126"/>
        <end position="251"/>
    </location>
</feature>
<evidence type="ECO:0000256" key="6">
    <source>
        <dbReference type="SAM" id="MobiDB-lite"/>
    </source>
</evidence>
<gene>
    <name evidence="7" type="ORF">ONB1V03_LOCUS2981</name>
</gene>
<keyword evidence="4" id="KW-0175">Coiled coil</keyword>
<dbReference type="EMBL" id="OC915617">
    <property type="protein sequence ID" value="CAD7641211.1"/>
    <property type="molecule type" value="Genomic_DNA"/>
</dbReference>
<keyword evidence="5" id="KW-0539">Nucleus</keyword>
<dbReference type="Pfam" id="PF09805">
    <property type="entry name" value="Nop25"/>
    <property type="match status" value="1"/>
</dbReference>
<evidence type="ECO:0000313" key="7">
    <source>
        <dbReference type="EMBL" id="CAD7641211.1"/>
    </source>
</evidence>
<dbReference type="GO" id="GO:0019843">
    <property type="term" value="F:rRNA binding"/>
    <property type="evidence" value="ECO:0007669"/>
    <property type="project" value="TreeGrafter"/>
</dbReference>
<feature type="region of interest" description="Disordered" evidence="6">
    <location>
        <begin position="63"/>
        <end position="102"/>
    </location>
</feature>
<protein>
    <recommendedName>
        <fullName evidence="3">Nucleolar protein 12</fullName>
    </recommendedName>
</protein>
<dbReference type="AlphaFoldDB" id="A0A7R9QDY2"/>
<dbReference type="Proteomes" id="UP000728032">
    <property type="component" value="Unassembled WGS sequence"/>
</dbReference>
<dbReference type="EMBL" id="CAJPVJ010000792">
    <property type="protein sequence ID" value="CAG2163405.1"/>
    <property type="molecule type" value="Genomic_DNA"/>
</dbReference>
<evidence type="ECO:0000256" key="3">
    <source>
        <dbReference type="ARBA" id="ARBA00015520"/>
    </source>
</evidence>
<sequence length="251" mass="29029">MTEEEGPPNASRSGQKSKRKKFFGKKRPKLELAFDSDDRKSFLTGFQKRKAERKLKAKHILDEELREEKLRQKQRQKDRLKTLYESQRPVPDMQHLLPSEATHTYELPKQMVSITTFDAKELSSSLGLSLGHNQQPVTTDDQSSDDENNKGSGGSGDDSDGAGGEGLQQRILNARKANKKESAKSLKTNKAFQMREQMKHKKDLSKSKLQRKLRRKEMKNMKQKTILKRQLKNRKNNKNKRKSSRNKHKKS</sequence>
<evidence type="ECO:0000256" key="2">
    <source>
        <dbReference type="ARBA" id="ARBA00007175"/>
    </source>
</evidence>
<keyword evidence="8" id="KW-1185">Reference proteome</keyword>
<feature type="compositionally biased region" description="Basic and acidic residues" evidence="6">
    <location>
        <begin position="63"/>
        <end position="82"/>
    </location>
</feature>
<name>A0A7R9QDY2_9ACAR</name>
<comment type="subcellular location">
    <subcellularLocation>
        <location evidence="1">Nucleus</location>
        <location evidence="1">Nucleolus</location>
    </subcellularLocation>
</comment>
<feature type="compositionally biased region" description="Polar residues" evidence="6">
    <location>
        <begin position="132"/>
        <end position="141"/>
    </location>
</feature>
<dbReference type="InterPro" id="IPR019186">
    <property type="entry name" value="Nucleolar_protein_12"/>
</dbReference>
<dbReference type="GO" id="GO:0005730">
    <property type="term" value="C:nucleolus"/>
    <property type="evidence" value="ECO:0007669"/>
    <property type="project" value="UniProtKB-SubCell"/>
</dbReference>
<proteinExistence type="inferred from homology"/>
<feature type="compositionally biased region" description="Basic residues" evidence="6">
    <location>
        <begin position="15"/>
        <end position="24"/>
    </location>
</feature>
<dbReference type="OrthoDB" id="551633at2759"/>
<feature type="region of interest" description="Disordered" evidence="6">
    <location>
        <begin position="1"/>
        <end position="24"/>
    </location>
</feature>
<feature type="compositionally biased region" description="Basic residues" evidence="6">
    <location>
        <begin position="198"/>
        <end position="251"/>
    </location>
</feature>
<reference evidence="7" key="1">
    <citation type="submission" date="2020-11" db="EMBL/GenBank/DDBJ databases">
        <authorList>
            <person name="Tran Van P."/>
        </authorList>
    </citation>
    <scope>NUCLEOTIDE SEQUENCE</scope>
</reference>
<dbReference type="PANTHER" id="PTHR14577:SF0">
    <property type="entry name" value="NUCLEOLAR PROTEIN 12"/>
    <property type="match status" value="1"/>
</dbReference>
<dbReference type="PANTHER" id="PTHR14577">
    <property type="entry name" value="NUCLEOLAR PROTEIN 12"/>
    <property type="match status" value="1"/>
</dbReference>